<dbReference type="InterPro" id="IPR006566">
    <property type="entry name" value="FBD"/>
</dbReference>
<name>A0AAV2EI29_9ROSI</name>
<accession>A0AAV2EI29</accession>
<dbReference type="Gene3D" id="1.20.1280.50">
    <property type="match status" value="1"/>
</dbReference>
<dbReference type="Pfam" id="PF08387">
    <property type="entry name" value="FBD"/>
    <property type="match status" value="1"/>
</dbReference>
<dbReference type="PANTHER" id="PTHR31900:SF31">
    <property type="entry name" value="F-BOX_LRR-REPEAT PROTEIN 13-LIKE"/>
    <property type="match status" value="1"/>
</dbReference>
<dbReference type="EMBL" id="OZ034817">
    <property type="protein sequence ID" value="CAL1385611.1"/>
    <property type="molecule type" value="Genomic_DNA"/>
</dbReference>
<evidence type="ECO:0000256" key="1">
    <source>
        <dbReference type="SAM" id="MobiDB-lite"/>
    </source>
</evidence>
<protein>
    <recommendedName>
        <fullName evidence="2">F-box domain-containing protein</fullName>
    </recommendedName>
</protein>
<evidence type="ECO:0000313" key="4">
    <source>
        <dbReference type="Proteomes" id="UP001497516"/>
    </source>
</evidence>
<dbReference type="SUPFAM" id="SSF52047">
    <property type="entry name" value="RNI-like"/>
    <property type="match status" value="1"/>
</dbReference>
<keyword evidence="4" id="KW-1185">Reference proteome</keyword>
<dbReference type="Gene3D" id="3.80.10.10">
    <property type="entry name" value="Ribonuclease Inhibitor"/>
    <property type="match status" value="1"/>
</dbReference>
<dbReference type="InterPro" id="IPR050232">
    <property type="entry name" value="FBL13/AtMIF1-like"/>
</dbReference>
<dbReference type="InterPro" id="IPR036047">
    <property type="entry name" value="F-box-like_dom_sf"/>
</dbReference>
<dbReference type="InterPro" id="IPR055411">
    <property type="entry name" value="LRR_FXL15/At3g58940/PEG3-like"/>
</dbReference>
<dbReference type="InterPro" id="IPR032675">
    <property type="entry name" value="LRR_dom_sf"/>
</dbReference>
<feature type="domain" description="F-box" evidence="2">
    <location>
        <begin position="19"/>
        <end position="73"/>
    </location>
</feature>
<dbReference type="Pfam" id="PF24758">
    <property type="entry name" value="LRR_At5g56370"/>
    <property type="match status" value="1"/>
</dbReference>
<evidence type="ECO:0000313" key="3">
    <source>
        <dbReference type="EMBL" id="CAL1385611.1"/>
    </source>
</evidence>
<dbReference type="InterPro" id="IPR001810">
    <property type="entry name" value="F-box_dom"/>
</dbReference>
<feature type="region of interest" description="Disordered" evidence="1">
    <location>
        <begin position="1"/>
        <end position="20"/>
    </location>
</feature>
<dbReference type="Pfam" id="PF00646">
    <property type="entry name" value="F-box"/>
    <property type="match status" value="1"/>
</dbReference>
<gene>
    <name evidence="3" type="ORF">LTRI10_LOCUS26736</name>
</gene>
<dbReference type="SUPFAM" id="SSF81383">
    <property type="entry name" value="F-box domain"/>
    <property type="match status" value="1"/>
</dbReference>
<proteinExistence type="predicted"/>
<evidence type="ECO:0000259" key="2">
    <source>
        <dbReference type="PROSITE" id="PS50181"/>
    </source>
</evidence>
<organism evidence="3 4">
    <name type="scientific">Linum trigynum</name>
    <dbReference type="NCBI Taxonomy" id="586398"/>
    <lineage>
        <taxon>Eukaryota</taxon>
        <taxon>Viridiplantae</taxon>
        <taxon>Streptophyta</taxon>
        <taxon>Embryophyta</taxon>
        <taxon>Tracheophyta</taxon>
        <taxon>Spermatophyta</taxon>
        <taxon>Magnoliopsida</taxon>
        <taxon>eudicotyledons</taxon>
        <taxon>Gunneridae</taxon>
        <taxon>Pentapetalae</taxon>
        <taxon>rosids</taxon>
        <taxon>fabids</taxon>
        <taxon>Malpighiales</taxon>
        <taxon>Linaceae</taxon>
        <taxon>Linum</taxon>
    </lineage>
</organism>
<dbReference type="CDD" id="cd22160">
    <property type="entry name" value="F-box_AtFBL13-like"/>
    <property type="match status" value="1"/>
</dbReference>
<dbReference type="SMART" id="SM00579">
    <property type="entry name" value="FBD"/>
    <property type="match status" value="1"/>
</dbReference>
<dbReference type="AlphaFoldDB" id="A0AAV2EI29"/>
<reference evidence="3 4" key="1">
    <citation type="submission" date="2024-04" db="EMBL/GenBank/DDBJ databases">
        <authorList>
            <person name="Fracassetti M."/>
        </authorList>
    </citation>
    <scope>NUCLEOTIDE SEQUENCE [LARGE SCALE GENOMIC DNA]</scope>
</reference>
<dbReference type="Proteomes" id="UP001497516">
    <property type="component" value="Chromosome 4"/>
</dbReference>
<sequence length="488" mass="55377">METKNASKIAREETGVDGDDRLSSLPEEIISHVLSFLETKYAVGTAVLSRRWKDLWARVSSLDLDSGLVFKPLSLETGLKISPDPASAFRARDLEFSRFVDRVLSQHKNLDSLRRFRFHFSVTWEILPPPDFRFTREFVFGPLLEEIDVMLSEETTEFGLPQCMRRIPHSFYTLKNLKIAKLERVTLSAPKGSVLLPCMKILLLVHVRMMEFETLVRLIAGCPVLETAHLVNCIPSYTTENDILDVSLPCLKNLKIWDYDDVWERKQRMCPVVIEAPNLEQLYFDVLGDFPFKGRRPLPCLQTVYVAVDDRGRASHSLAGFLSRISNAKEISLLGKTLSHLSVEKNVQLPDLPNLTHLVIEIEGSSCVLRSLLNSATKLQYVYIVMGNCSGPVECDWRSQPATGPECFLSSLRVITIYDFVAVEAQIAMVAYFLTAGAILEKLILHFYSNDTDGYKPLVPLLNSPRRSSSCEIRLFRPNKEEIHIEQP</sequence>
<dbReference type="InterPro" id="IPR053781">
    <property type="entry name" value="F-box_AtFBL13-like"/>
</dbReference>
<dbReference type="PANTHER" id="PTHR31900">
    <property type="entry name" value="F-BOX/RNI SUPERFAMILY PROTEIN-RELATED"/>
    <property type="match status" value="1"/>
</dbReference>
<dbReference type="PROSITE" id="PS50181">
    <property type="entry name" value="FBOX"/>
    <property type="match status" value="1"/>
</dbReference>